<organism evidence="2 3">
    <name type="scientific">Symbiodinium microadriaticum</name>
    <name type="common">Dinoflagellate</name>
    <name type="synonym">Zooxanthella microadriatica</name>
    <dbReference type="NCBI Taxonomy" id="2951"/>
    <lineage>
        <taxon>Eukaryota</taxon>
        <taxon>Sar</taxon>
        <taxon>Alveolata</taxon>
        <taxon>Dinophyceae</taxon>
        <taxon>Suessiales</taxon>
        <taxon>Symbiodiniaceae</taxon>
        <taxon>Symbiodinium</taxon>
    </lineage>
</organism>
<accession>A0A1Q9CS56</accession>
<feature type="transmembrane region" description="Helical" evidence="1">
    <location>
        <begin position="60"/>
        <end position="79"/>
    </location>
</feature>
<keyword evidence="1" id="KW-0812">Transmembrane</keyword>
<dbReference type="AlphaFoldDB" id="A0A1Q9CS56"/>
<reference evidence="2 3" key="1">
    <citation type="submission" date="2016-02" db="EMBL/GenBank/DDBJ databases">
        <title>Genome analysis of coral dinoflagellate symbionts highlights evolutionary adaptations to a symbiotic lifestyle.</title>
        <authorList>
            <person name="Aranda M."/>
            <person name="Li Y."/>
            <person name="Liew Y.J."/>
            <person name="Baumgarten S."/>
            <person name="Simakov O."/>
            <person name="Wilson M."/>
            <person name="Piel J."/>
            <person name="Ashoor H."/>
            <person name="Bougouffa S."/>
            <person name="Bajic V.B."/>
            <person name="Ryu T."/>
            <person name="Ravasi T."/>
            <person name="Bayer T."/>
            <person name="Micklem G."/>
            <person name="Kim H."/>
            <person name="Bhak J."/>
            <person name="Lajeunesse T.C."/>
            <person name="Voolstra C.R."/>
        </authorList>
    </citation>
    <scope>NUCLEOTIDE SEQUENCE [LARGE SCALE GENOMIC DNA]</scope>
    <source>
        <strain evidence="2 3">CCMP2467</strain>
    </source>
</reference>
<dbReference type="Proteomes" id="UP000186817">
    <property type="component" value="Unassembled WGS sequence"/>
</dbReference>
<sequence>MNGHEQKSNILELQGRRPDKRIVSDLQLHPITKKIFSPAEQLLVPDVVPKRLVRNKLKAVLFNFLDWGVIMLLGLHSTLPVEQGDVPAHSVWPLTGAVVQHMERRYQALVPDLSRTGEGAELRANQPSH</sequence>
<keyword evidence="3" id="KW-1185">Reference proteome</keyword>
<dbReference type="EMBL" id="LSRX01000959">
    <property type="protein sequence ID" value="OLP85742.1"/>
    <property type="molecule type" value="Genomic_DNA"/>
</dbReference>
<evidence type="ECO:0000313" key="2">
    <source>
        <dbReference type="EMBL" id="OLP85742.1"/>
    </source>
</evidence>
<proteinExistence type="predicted"/>
<keyword evidence="1" id="KW-0472">Membrane</keyword>
<evidence type="ECO:0000256" key="1">
    <source>
        <dbReference type="SAM" id="Phobius"/>
    </source>
</evidence>
<gene>
    <name evidence="2" type="ORF">AK812_SmicGene33241</name>
</gene>
<protein>
    <submittedName>
        <fullName evidence="2">Uncharacterized protein</fullName>
    </submittedName>
</protein>
<keyword evidence="1" id="KW-1133">Transmembrane helix</keyword>
<name>A0A1Q9CS56_SYMMI</name>
<evidence type="ECO:0000313" key="3">
    <source>
        <dbReference type="Proteomes" id="UP000186817"/>
    </source>
</evidence>
<comment type="caution">
    <text evidence="2">The sequence shown here is derived from an EMBL/GenBank/DDBJ whole genome shotgun (WGS) entry which is preliminary data.</text>
</comment>